<name>A0A423TVR6_PENVA</name>
<gene>
    <name evidence="2" type="ORF">C7M84_000718</name>
</gene>
<dbReference type="EMBL" id="QCYY01001111">
    <property type="protein sequence ID" value="ROT80537.1"/>
    <property type="molecule type" value="Genomic_DNA"/>
</dbReference>
<sequence>MAALEFHVSRWIWETRYKVAGTTTRHHLLAIVSAEEEASKPTKKSHQNKAEKYCVNVNDMEFISARMGAEDGWGGREGQPEGKTSQKGRPEGKTSQKGRPDTPRRLEIVTVGPRAASTASRPPKSGSLPALNLSDKETHTCGRREDYEEKCCKGPEWSWEDQLLKTREGPAGKKKRGKTILWRPGSGRHVDEGPDSYRPFTHVVRVLHLSEALDTCLNRRMKPKKLQTFSSIDSRELPANHPCANLKVLWFGAETQEEEEPSNWYGNVEFALDAQILLTQWKYCFWVEMMTAPTHTASRLLLTNKDYSSVLPRYYSSHAGGPWQATPEGHKGLVQCSRYRFKGTNVHDHALEFMIEATPEDEKAILAACQISFKNHDRARRMDIPHVCNRYQRLGTPCPSPFSASQTARAFFKYIQQSGMPWSNLPGRLSQEAQKQLEFFNEDERRIAMQKHFVSSRAYAQQQLYLQNPMYYF</sequence>
<keyword evidence="3" id="KW-1185">Reference proteome</keyword>
<comment type="caution">
    <text evidence="2">The sequence shown here is derived from an EMBL/GenBank/DDBJ whole genome shotgun (WGS) entry which is preliminary data.</text>
</comment>
<dbReference type="Proteomes" id="UP000283509">
    <property type="component" value="Unassembled WGS sequence"/>
</dbReference>
<dbReference type="AlphaFoldDB" id="A0A423TVR6"/>
<organism evidence="2 3">
    <name type="scientific">Penaeus vannamei</name>
    <name type="common">Whiteleg shrimp</name>
    <name type="synonym">Litopenaeus vannamei</name>
    <dbReference type="NCBI Taxonomy" id="6689"/>
    <lineage>
        <taxon>Eukaryota</taxon>
        <taxon>Metazoa</taxon>
        <taxon>Ecdysozoa</taxon>
        <taxon>Arthropoda</taxon>
        <taxon>Crustacea</taxon>
        <taxon>Multicrustacea</taxon>
        <taxon>Malacostraca</taxon>
        <taxon>Eumalacostraca</taxon>
        <taxon>Eucarida</taxon>
        <taxon>Decapoda</taxon>
        <taxon>Dendrobranchiata</taxon>
        <taxon>Penaeoidea</taxon>
        <taxon>Penaeidae</taxon>
        <taxon>Penaeus</taxon>
    </lineage>
</organism>
<evidence type="ECO:0000313" key="2">
    <source>
        <dbReference type="EMBL" id="ROT80537.1"/>
    </source>
</evidence>
<feature type="region of interest" description="Disordered" evidence="1">
    <location>
        <begin position="69"/>
        <end position="134"/>
    </location>
</feature>
<feature type="compositionally biased region" description="Basic and acidic residues" evidence="1">
    <location>
        <begin position="88"/>
        <end position="107"/>
    </location>
</feature>
<proteinExistence type="predicted"/>
<accession>A0A423TVR6</accession>
<dbReference type="OrthoDB" id="6366693at2759"/>
<reference evidence="2 3" key="1">
    <citation type="submission" date="2018-04" db="EMBL/GenBank/DDBJ databases">
        <authorList>
            <person name="Zhang X."/>
            <person name="Yuan J."/>
            <person name="Li F."/>
            <person name="Xiang J."/>
        </authorList>
    </citation>
    <scope>NUCLEOTIDE SEQUENCE [LARGE SCALE GENOMIC DNA]</scope>
    <source>
        <tissue evidence="2">Muscle</tissue>
    </source>
</reference>
<protein>
    <submittedName>
        <fullName evidence="2">Uncharacterized protein</fullName>
    </submittedName>
</protein>
<evidence type="ECO:0000256" key="1">
    <source>
        <dbReference type="SAM" id="MobiDB-lite"/>
    </source>
</evidence>
<evidence type="ECO:0000313" key="3">
    <source>
        <dbReference type="Proteomes" id="UP000283509"/>
    </source>
</evidence>
<reference evidence="2 3" key="2">
    <citation type="submission" date="2019-01" db="EMBL/GenBank/DDBJ databases">
        <title>The decoding of complex shrimp genome reveals the adaptation for benthos swimmer, frequently molting mechanism and breeding impact on genome.</title>
        <authorList>
            <person name="Sun Y."/>
            <person name="Gao Y."/>
            <person name="Yu Y."/>
        </authorList>
    </citation>
    <scope>NUCLEOTIDE SEQUENCE [LARGE SCALE GENOMIC DNA]</scope>
    <source>
        <tissue evidence="2">Muscle</tissue>
    </source>
</reference>